<feature type="signal peptide" evidence="3">
    <location>
        <begin position="1"/>
        <end position="32"/>
    </location>
</feature>
<comment type="caution">
    <text evidence="5">The sequence shown here is derived from an EMBL/GenBank/DDBJ whole genome shotgun (WGS) entry which is preliminary data.</text>
</comment>
<reference evidence="5 6" key="1">
    <citation type="journal article" date="2014" name="Genome Announc.">
        <title>Draft Genome Sequence of the Algicidal Bacterium Mangrovimonas yunxiaonensis Strain LY01.</title>
        <authorList>
            <person name="Li Y."/>
            <person name="Zhu H."/>
            <person name="Li C."/>
            <person name="Zhang H."/>
            <person name="Chen Z."/>
            <person name="Zheng W."/>
            <person name="Xu H."/>
            <person name="Zheng T."/>
        </authorList>
    </citation>
    <scope>NUCLEOTIDE SEQUENCE [LARGE SCALE GENOMIC DNA]</scope>
    <source>
        <strain evidence="5 6">LY01</strain>
    </source>
</reference>
<dbReference type="PANTHER" id="PTHR47637">
    <property type="entry name" value="CHAPERONE SURA"/>
    <property type="match status" value="1"/>
</dbReference>
<dbReference type="eggNOG" id="COG0760">
    <property type="taxonomic scope" value="Bacteria"/>
</dbReference>
<keyword evidence="1 3" id="KW-0732">Signal</keyword>
<evidence type="ECO:0000256" key="1">
    <source>
        <dbReference type="ARBA" id="ARBA00022729"/>
    </source>
</evidence>
<evidence type="ECO:0000259" key="4">
    <source>
        <dbReference type="PROSITE" id="PS50198"/>
    </source>
</evidence>
<dbReference type="EMBL" id="JPFK01000002">
    <property type="protein sequence ID" value="KFB02210.1"/>
    <property type="molecule type" value="Genomic_DNA"/>
</dbReference>
<dbReference type="PANTHER" id="PTHR47637:SF1">
    <property type="entry name" value="CHAPERONE SURA"/>
    <property type="match status" value="1"/>
</dbReference>
<dbReference type="Pfam" id="PF00639">
    <property type="entry name" value="Rotamase"/>
    <property type="match status" value="2"/>
</dbReference>
<keyword evidence="2" id="KW-0697">Rotamase</keyword>
<dbReference type="InterPro" id="IPR046357">
    <property type="entry name" value="PPIase_dom_sf"/>
</dbReference>
<reference evidence="6" key="2">
    <citation type="submission" date="2014-07" db="EMBL/GenBank/DDBJ databases">
        <title>Genome sequence of Mangrovimonas yunxiaonensis.</title>
        <authorList>
            <person name="Li Y."/>
            <person name="Zheng T."/>
        </authorList>
    </citation>
    <scope>NUCLEOTIDE SEQUENCE [LARGE SCALE GENOMIC DNA]</scope>
    <source>
        <strain evidence="6">LY01</strain>
    </source>
</reference>
<dbReference type="Proteomes" id="UP000028521">
    <property type="component" value="Unassembled WGS sequence"/>
</dbReference>
<proteinExistence type="predicted"/>
<dbReference type="GO" id="GO:0003755">
    <property type="term" value="F:peptidyl-prolyl cis-trans isomerase activity"/>
    <property type="evidence" value="ECO:0007669"/>
    <property type="project" value="UniProtKB-KW"/>
</dbReference>
<dbReference type="InterPro" id="IPR000297">
    <property type="entry name" value="PPIase_PpiC"/>
</dbReference>
<dbReference type="PROSITE" id="PS50198">
    <property type="entry name" value="PPIC_PPIASE_2"/>
    <property type="match status" value="2"/>
</dbReference>
<dbReference type="Gene3D" id="3.10.50.40">
    <property type="match status" value="2"/>
</dbReference>
<dbReference type="STRING" id="1197477.IA57_00820"/>
<sequence>MQQKIKALKYTTNHKALALTLLSCMATAFSSAQEIKADSTQTTVPVNHVVLTDSLQTTAVKTIDTVKPFQSRKIDGVAAVVGDYIILDSDIDKTMLELKASGASLQGVTKCQIFGKMLEDKLYAHHAIQDSIEVADAEIRSSVDYQLQQMMAQSGKSMKDLVAFYDRSSEKELRDEMFEINMSQKLASEMQKKIVEEIEVTPEEVREFFNKIPEDDRPTFGTELKVSQIVIEPEVSEESKQKAINQLKQFKADVQDNGASFRSKVVLYTDDKASVPNGGLYTLNRKEPRMVKEFREAAFSLQEGEISEPFETDFGFHIVYLEKIRGQEYDVRHILLIPEVSQSAIKQAQDGINEIKALIEAGDISFEDAARERSDEKETRSEGGFLINPETQDYKFELTKMDPELYGQIQGLKEGDISKVITEADRTGRVKFKIMRVTDRVDEHVADYSKDYLKIKELALNEKRFKAIEKWQDEKIIDTYIKINGEHRNCDFSGNWLKQN</sequence>
<feature type="domain" description="PpiC" evidence="4">
    <location>
        <begin position="326"/>
        <end position="439"/>
    </location>
</feature>
<name>A0A084TNC4_9FLAO</name>
<keyword evidence="6" id="KW-1185">Reference proteome</keyword>
<feature type="domain" description="PpiC" evidence="4">
    <location>
        <begin position="221"/>
        <end position="323"/>
    </location>
</feature>
<dbReference type="AlphaFoldDB" id="A0A084TNC4"/>
<feature type="chain" id="PRO_5007755502" evidence="3">
    <location>
        <begin position="33"/>
        <end position="500"/>
    </location>
</feature>
<keyword evidence="2 5" id="KW-0413">Isomerase</keyword>
<organism evidence="5 6">
    <name type="scientific">Mangrovimonas yunxiaonensis</name>
    <dbReference type="NCBI Taxonomy" id="1197477"/>
    <lineage>
        <taxon>Bacteria</taxon>
        <taxon>Pseudomonadati</taxon>
        <taxon>Bacteroidota</taxon>
        <taxon>Flavobacteriia</taxon>
        <taxon>Flavobacteriales</taxon>
        <taxon>Flavobacteriaceae</taxon>
        <taxon>Mangrovimonas</taxon>
    </lineage>
</organism>
<protein>
    <submittedName>
        <fullName evidence="5">Peptidylprolyl isomerase</fullName>
    </submittedName>
</protein>
<dbReference type="Gene3D" id="1.10.4030.10">
    <property type="entry name" value="Porin chaperone SurA, peptide-binding domain"/>
    <property type="match status" value="1"/>
</dbReference>
<evidence type="ECO:0000313" key="6">
    <source>
        <dbReference type="Proteomes" id="UP000028521"/>
    </source>
</evidence>
<dbReference type="SUPFAM" id="SSF109998">
    <property type="entry name" value="Triger factor/SurA peptide-binding domain-like"/>
    <property type="match status" value="1"/>
</dbReference>
<dbReference type="InterPro" id="IPR027304">
    <property type="entry name" value="Trigger_fact/SurA_dom_sf"/>
</dbReference>
<evidence type="ECO:0000256" key="2">
    <source>
        <dbReference type="PROSITE-ProRule" id="PRU00278"/>
    </source>
</evidence>
<evidence type="ECO:0000256" key="3">
    <source>
        <dbReference type="SAM" id="SignalP"/>
    </source>
</evidence>
<dbReference type="SUPFAM" id="SSF54534">
    <property type="entry name" value="FKBP-like"/>
    <property type="match status" value="2"/>
</dbReference>
<dbReference type="InterPro" id="IPR050280">
    <property type="entry name" value="OMP_Chaperone_SurA"/>
</dbReference>
<evidence type="ECO:0000313" key="5">
    <source>
        <dbReference type="EMBL" id="KFB02210.1"/>
    </source>
</evidence>
<dbReference type="OrthoDB" id="14196at2"/>
<gene>
    <name evidence="5" type="ORF">IA57_00820</name>
</gene>
<accession>A0A084TNC4</accession>